<comment type="caution">
    <text evidence="1">The sequence shown here is derived from an EMBL/GenBank/DDBJ whole genome shotgun (WGS) entry which is preliminary data.</text>
</comment>
<keyword evidence="2" id="KW-1185">Reference proteome</keyword>
<dbReference type="AlphaFoldDB" id="A0AAV6TLD3"/>
<proteinExistence type="predicted"/>
<reference evidence="1 2" key="1">
    <citation type="journal article" date="2022" name="Nat. Ecol. Evol.">
        <title>A masculinizing supergene underlies an exaggerated male reproductive morph in a spider.</title>
        <authorList>
            <person name="Hendrickx F."/>
            <person name="De Corte Z."/>
            <person name="Sonet G."/>
            <person name="Van Belleghem S.M."/>
            <person name="Kostlbacher S."/>
            <person name="Vangestel C."/>
        </authorList>
    </citation>
    <scope>NUCLEOTIDE SEQUENCE [LARGE SCALE GENOMIC DNA]</scope>
    <source>
        <strain evidence="1">W744_W776</strain>
    </source>
</reference>
<dbReference type="EMBL" id="JAFNEN010002549">
    <property type="protein sequence ID" value="KAG8172600.1"/>
    <property type="molecule type" value="Genomic_DNA"/>
</dbReference>
<sequence>MPASDRLCSSNDTPGSFRETKVFGFPGGSMVAKLKLKGIDGGSPPVMGLAVKFDSTQQTLPGQDTARIDRLRALS</sequence>
<accession>A0AAV6TLD3</accession>
<evidence type="ECO:0000313" key="1">
    <source>
        <dbReference type="EMBL" id="KAG8172600.1"/>
    </source>
</evidence>
<name>A0AAV6TLD3_9ARAC</name>
<protein>
    <submittedName>
        <fullName evidence="1">Uncharacterized protein</fullName>
    </submittedName>
</protein>
<evidence type="ECO:0000313" key="2">
    <source>
        <dbReference type="Proteomes" id="UP000827092"/>
    </source>
</evidence>
<dbReference type="Proteomes" id="UP000827092">
    <property type="component" value="Unassembled WGS sequence"/>
</dbReference>
<organism evidence="1 2">
    <name type="scientific">Oedothorax gibbosus</name>
    <dbReference type="NCBI Taxonomy" id="931172"/>
    <lineage>
        <taxon>Eukaryota</taxon>
        <taxon>Metazoa</taxon>
        <taxon>Ecdysozoa</taxon>
        <taxon>Arthropoda</taxon>
        <taxon>Chelicerata</taxon>
        <taxon>Arachnida</taxon>
        <taxon>Araneae</taxon>
        <taxon>Araneomorphae</taxon>
        <taxon>Entelegynae</taxon>
        <taxon>Araneoidea</taxon>
        <taxon>Linyphiidae</taxon>
        <taxon>Erigoninae</taxon>
        <taxon>Oedothorax</taxon>
    </lineage>
</organism>
<gene>
    <name evidence="1" type="ORF">JTE90_007640</name>
</gene>